<dbReference type="STRING" id="400727.A0A2T7NV80"/>
<evidence type="ECO:0000313" key="7">
    <source>
        <dbReference type="EMBL" id="PVD25072.1"/>
    </source>
</evidence>
<keyword evidence="3 5" id="KW-1133">Transmembrane helix</keyword>
<feature type="transmembrane region" description="Helical" evidence="5">
    <location>
        <begin position="130"/>
        <end position="156"/>
    </location>
</feature>
<keyword evidence="8" id="KW-1185">Reference proteome</keyword>
<feature type="transmembrane region" description="Helical" evidence="5">
    <location>
        <begin position="320"/>
        <end position="344"/>
    </location>
</feature>
<dbReference type="PANTHER" id="PTHR46273">
    <property type="entry name" value="MYOSUPPRESSIN RECEPTOR 1, ISOFORM B-RELATED"/>
    <property type="match status" value="1"/>
</dbReference>
<dbReference type="EMBL" id="PZQS01000009">
    <property type="protein sequence ID" value="PVD25072.1"/>
    <property type="molecule type" value="Genomic_DNA"/>
</dbReference>
<reference evidence="7 8" key="1">
    <citation type="submission" date="2018-04" db="EMBL/GenBank/DDBJ databases">
        <title>The genome of golden apple snail Pomacea canaliculata provides insight into stress tolerance and invasive adaptation.</title>
        <authorList>
            <person name="Liu C."/>
            <person name="Liu B."/>
            <person name="Ren Y."/>
            <person name="Zhang Y."/>
            <person name="Wang H."/>
            <person name="Li S."/>
            <person name="Jiang F."/>
            <person name="Yin L."/>
            <person name="Zhang G."/>
            <person name="Qian W."/>
            <person name="Fan W."/>
        </authorList>
    </citation>
    <scope>NUCLEOTIDE SEQUENCE [LARGE SCALE GENOMIC DNA]</scope>
    <source>
        <strain evidence="7">SZHN2017</strain>
        <tissue evidence="7">Muscle</tissue>
    </source>
</reference>
<feature type="domain" description="G-protein coupled receptors family 1 profile" evidence="6">
    <location>
        <begin position="66"/>
        <end position="342"/>
    </location>
</feature>
<sequence>MANDTDFHITFYIEKNTTSSFYINVSLNTSSEAPPVQESAIRQFGQSYQRVHGYLSVMVCIFGIVSNLLNIIVLTRRHMSSPTNFILTALAIADTLTMSTYPIFAIYMYIVSTPDCSQNHPAGWQYFIIFHNLFIVTCHNMAMWLTVALAVFRYIFVCQHTRASVWCSMGRARLTVLVVVVATIISCIPNYFAYTVMESVDNSTNQTQYCIGPSDLARDNPMYAQFVRWLFGVVIKILPCIMMAFLSTLLIIAMQQAKKRRARLLNKVSRIVDHDHQSSEHNRTTMMLVGVVICFIVTEIPQGVLAWISAVDDQFWEDVYLHLGDLMDILVLVNSAFNFILYCIMSQQFRNTFKNLFICNVTTSRKINKSNGAEYSIVRTETTNV</sequence>
<dbReference type="OMA" id="YAHIHPY"/>
<dbReference type="Pfam" id="PF10324">
    <property type="entry name" value="7TM_GPCR_Srw"/>
    <property type="match status" value="1"/>
</dbReference>
<feature type="transmembrane region" description="Helical" evidence="5">
    <location>
        <begin position="229"/>
        <end position="253"/>
    </location>
</feature>
<evidence type="ECO:0000256" key="5">
    <source>
        <dbReference type="SAM" id="Phobius"/>
    </source>
</evidence>
<gene>
    <name evidence="7" type="ORF">C0Q70_15570</name>
</gene>
<accession>A0A2T7NV80</accession>
<dbReference type="PANTHER" id="PTHR46273:SF4">
    <property type="entry name" value="AT19640P"/>
    <property type="match status" value="1"/>
</dbReference>
<comment type="subcellular location">
    <subcellularLocation>
        <location evidence="1">Membrane</location>
    </subcellularLocation>
</comment>
<dbReference type="CDD" id="cd14978">
    <property type="entry name" value="7tmA_FMRFamide_R-like"/>
    <property type="match status" value="1"/>
</dbReference>
<dbReference type="InterPro" id="IPR000276">
    <property type="entry name" value="GPCR_Rhodpsn"/>
</dbReference>
<dbReference type="PRINTS" id="PR00237">
    <property type="entry name" value="GPCRRHODOPSN"/>
</dbReference>
<dbReference type="PROSITE" id="PS50262">
    <property type="entry name" value="G_PROTEIN_RECEP_F1_2"/>
    <property type="match status" value="1"/>
</dbReference>
<dbReference type="GO" id="GO:0005886">
    <property type="term" value="C:plasma membrane"/>
    <property type="evidence" value="ECO:0007669"/>
    <property type="project" value="TreeGrafter"/>
</dbReference>
<keyword evidence="4 5" id="KW-0472">Membrane</keyword>
<evidence type="ECO:0000256" key="3">
    <source>
        <dbReference type="ARBA" id="ARBA00022989"/>
    </source>
</evidence>
<evidence type="ECO:0000256" key="1">
    <source>
        <dbReference type="ARBA" id="ARBA00004370"/>
    </source>
</evidence>
<dbReference type="InterPro" id="IPR019427">
    <property type="entry name" value="7TM_GPCR_serpentine_rcpt_Srw"/>
</dbReference>
<evidence type="ECO:0000256" key="4">
    <source>
        <dbReference type="ARBA" id="ARBA00023136"/>
    </source>
</evidence>
<feature type="transmembrane region" description="Helical" evidence="5">
    <location>
        <begin position="53"/>
        <end position="73"/>
    </location>
</feature>
<keyword evidence="2 5" id="KW-0812">Transmembrane</keyword>
<dbReference type="GO" id="GO:0008528">
    <property type="term" value="F:G protein-coupled peptide receptor activity"/>
    <property type="evidence" value="ECO:0007669"/>
    <property type="project" value="InterPro"/>
</dbReference>
<dbReference type="OrthoDB" id="5864054at2759"/>
<feature type="transmembrane region" description="Helical" evidence="5">
    <location>
        <begin position="286"/>
        <end position="308"/>
    </location>
</feature>
<feature type="transmembrane region" description="Helical" evidence="5">
    <location>
        <begin position="176"/>
        <end position="194"/>
    </location>
</feature>
<protein>
    <recommendedName>
        <fullName evidence="6">G-protein coupled receptors family 1 profile domain-containing protein</fullName>
    </recommendedName>
</protein>
<dbReference type="InterPro" id="IPR053219">
    <property type="entry name" value="GPCR_Dmsr-1"/>
</dbReference>
<dbReference type="Gene3D" id="1.20.1070.10">
    <property type="entry name" value="Rhodopsin 7-helix transmembrane proteins"/>
    <property type="match status" value="1"/>
</dbReference>
<evidence type="ECO:0000259" key="6">
    <source>
        <dbReference type="PROSITE" id="PS50262"/>
    </source>
</evidence>
<evidence type="ECO:0000256" key="2">
    <source>
        <dbReference type="ARBA" id="ARBA00022692"/>
    </source>
</evidence>
<dbReference type="Proteomes" id="UP000245119">
    <property type="component" value="Linkage Group LG9"/>
</dbReference>
<name>A0A2T7NV80_POMCA</name>
<organism evidence="7 8">
    <name type="scientific">Pomacea canaliculata</name>
    <name type="common">Golden apple snail</name>
    <dbReference type="NCBI Taxonomy" id="400727"/>
    <lineage>
        <taxon>Eukaryota</taxon>
        <taxon>Metazoa</taxon>
        <taxon>Spiralia</taxon>
        <taxon>Lophotrochozoa</taxon>
        <taxon>Mollusca</taxon>
        <taxon>Gastropoda</taxon>
        <taxon>Caenogastropoda</taxon>
        <taxon>Architaenioglossa</taxon>
        <taxon>Ampullarioidea</taxon>
        <taxon>Ampullariidae</taxon>
        <taxon>Pomacea</taxon>
    </lineage>
</organism>
<evidence type="ECO:0000313" key="8">
    <source>
        <dbReference type="Proteomes" id="UP000245119"/>
    </source>
</evidence>
<comment type="caution">
    <text evidence="7">The sequence shown here is derived from an EMBL/GenBank/DDBJ whole genome shotgun (WGS) entry which is preliminary data.</text>
</comment>
<dbReference type="AlphaFoldDB" id="A0A2T7NV80"/>
<proteinExistence type="predicted"/>
<dbReference type="SUPFAM" id="SSF81321">
    <property type="entry name" value="Family A G protein-coupled receptor-like"/>
    <property type="match status" value="1"/>
</dbReference>
<dbReference type="InterPro" id="IPR017452">
    <property type="entry name" value="GPCR_Rhodpsn_7TM"/>
</dbReference>
<feature type="transmembrane region" description="Helical" evidence="5">
    <location>
        <begin position="85"/>
        <end position="110"/>
    </location>
</feature>